<sequence>MNIQLILFNIILITSATSCVHKNNSDNSTTNITNAVQQQKIEQIQLAERTRGFSKSIVFTPSLKTTNTNEEIVNAKISSAEWKAVSRLAETLDLSKISDLKSPTTGRHSDRAMAASIIITSNGKEYTSSSFDSGHPPKELEALYNAINGAEKAKNQ</sequence>
<dbReference type="EMBL" id="VUNZ01000001">
    <property type="protein sequence ID" value="KAA2223776.1"/>
    <property type="molecule type" value="Genomic_DNA"/>
</dbReference>
<evidence type="ECO:0000313" key="1">
    <source>
        <dbReference type="EMBL" id="KAA2223776.1"/>
    </source>
</evidence>
<dbReference type="OrthoDB" id="1446480at2"/>
<proteinExistence type="predicted"/>
<name>A0A5B2UBA9_9FLAO</name>
<gene>
    <name evidence="1" type="ORF">FW780_06115</name>
</gene>
<evidence type="ECO:0000313" key="2">
    <source>
        <dbReference type="Proteomes" id="UP000323082"/>
    </source>
</evidence>
<accession>A0A5B2UBA9</accession>
<reference evidence="1 2" key="1">
    <citation type="journal article" date="2015" name="Int. J. Syst. Evol. Microbiol.">
        <title>Chryseobacterium sediminis sp. nov., isolated from a river sediment.</title>
        <authorList>
            <person name="Kampfer P."/>
            <person name="Busse H.J."/>
            <person name="McInroy J.A."/>
            <person name="Glaeser S.P."/>
        </authorList>
    </citation>
    <scope>NUCLEOTIDE SEQUENCE [LARGE SCALE GENOMIC DNA]</scope>
    <source>
        <strain evidence="1 2">IMT-174</strain>
    </source>
</reference>
<dbReference type="AlphaFoldDB" id="A0A5B2UBA9"/>
<protein>
    <submittedName>
        <fullName evidence="1">Uncharacterized protein</fullName>
    </submittedName>
</protein>
<organism evidence="1 2">
    <name type="scientific">Chryseobacterium sediminis</name>
    <dbReference type="NCBI Taxonomy" id="1679494"/>
    <lineage>
        <taxon>Bacteria</taxon>
        <taxon>Pseudomonadati</taxon>
        <taxon>Bacteroidota</taxon>
        <taxon>Flavobacteriia</taxon>
        <taxon>Flavobacteriales</taxon>
        <taxon>Weeksellaceae</taxon>
        <taxon>Chryseobacterium group</taxon>
        <taxon>Chryseobacterium</taxon>
    </lineage>
</organism>
<comment type="caution">
    <text evidence="1">The sequence shown here is derived from an EMBL/GenBank/DDBJ whole genome shotgun (WGS) entry which is preliminary data.</text>
</comment>
<dbReference type="RefSeq" id="WP_149832682.1">
    <property type="nucleotide sequence ID" value="NZ_VUNZ01000001.1"/>
</dbReference>
<dbReference type="Proteomes" id="UP000323082">
    <property type="component" value="Unassembled WGS sequence"/>
</dbReference>